<dbReference type="OrthoDB" id="194524at2759"/>
<sequence>MKGNDGKGKMSRRMEQMKLIIPTVLLLLVLLLVVKVVLKTDESDIRGWGGADGVEEEWFRATKSPRREGNGGTGSSNFCSEFAVNEMVDDALGGSPRVAIFHHTTTANEFSADTPSHTTLSGVVSSGEYEYFQVCVAQHNHHHKVSLELKRVLTDLTARLSHKKYDSREIDLYISADYKKPRLDHGSTWISRDTGDDSITIPTYVSDFEISNSHTLYVGVHNREESKAQPDVPFTLEVKIVDVNEREVLKRGSLRGGRRIMPGQAPDLNDVRRNGGGRGNGYAV</sequence>
<feature type="region of interest" description="Disordered" evidence="1">
    <location>
        <begin position="257"/>
        <end position="284"/>
    </location>
</feature>
<dbReference type="AlphaFoldDB" id="A0A9W7BMK0"/>
<feature type="compositionally biased region" description="Gly residues" evidence="1">
    <location>
        <begin position="274"/>
        <end position="284"/>
    </location>
</feature>
<protein>
    <submittedName>
        <fullName evidence="2">Uncharacterized protein</fullName>
    </submittedName>
</protein>
<reference evidence="3" key="1">
    <citation type="journal article" date="2023" name="Commun. Biol.">
        <title>Genome analysis of Parmales, the sister group of diatoms, reveals the evolutionary specialization of diatoms from phago-mixotrophs to photoautotrophs.</title>
        <authorList>
            <person name="Ban H."/>
            <person name="Sato S."/>
            <person name="Yoshikawa S."/>
            <person name="Yamada K."/>
            <person name="Nakamura Y."/>
            <person name="Ichinomiya M."/>
            <person name="Sato N."/>
            <person name="Blanc-Mathieu R."/>
            <person name="Endo H."/>
            <person name="Kuwata A."/>
            <person name="Ogata H."/>
        </authorList>
    </citation>
    <scope>NUCLEOTIDE SEQUENCE [LARGE SCALE GENOMIC DNA]</scope>
    <source>
        <strain evidence="3">NIES 3701</strain>
    </source>
</reference>
<keyword evidence="3" id="KW-1185">Reference proteome</keyword>
<gene>
    <name evidence="2" type="ORF">TrST_g13729</name>
</gene>
<comment type="caution">
    <text evidence="2">The sequence shown here is derived from an EMBL/GenBank/DDBJ whole genome shotgun (WGS) entry which is preliminary data.</text>
</comment>
<evidence type="ECO:0000256" key="1">
    <source>
        <dbReference type="SAM" id="MobiDB-lite"/>
    </source>
</evidence>
<evidence type="ECO:0000313" key="2">
    <source>
        <dbReference type="EMBL" id="GMH93126.1"/>
    </source>
</evidence>
<accession>A0A9W7BMK0</accession>
<dbReference type="EMBL" id="BRXY01000408">
    <property type="protein sequence ID" value="GMH93126.1"/>
    <property type="molecule type" value="Genomic_DNA"/>
</dbReference>
<name>A0A9W7BMK0_9STRA</name>
<dbReference type="Proteomes" id="UP001165085">
    <property type="component" value="Unassembled WGS sequence"/>
</dbReference>
<organism evidence="2 3">
    <name type="scientific">Triparma strigata</name>
    <dbReference type="NCBI Taxonomy" id="1606541"/>
    <lineage>
        <taxon>Eukaryota</taxon>
        <taxon>Sar</taxon>
        <taxon>Stramenopiles</taxon>
        <taxon>Ochrophyta</taxon>
        <taxon>Bolidophyceae</taxon>
        <taxon>Parmales</taxon>
        <taxon>Triparmaceae</taxon>
        <taxon>Triparma</taxon>
    </lineage>
</organism>
<proteinExistence type="predicted"/>
<evidence type="ECO:0000313" key="3">
    <source>
        <dbReference type="Proteomes" id="UP001165085"/>
    </source>
</evidence>